<dbReference type="InterPro" id="IPR037522">
    <property type="entry name" value="HD_GYP_dom"/>
</dbReference>
<dbReference type="KEGG" id="nio:NITINOP_2815"/>
<dbReference type="PROSITE" id="PS50110">
    <property type="entry name" value="RESPONSE_REGULATORY"/>
    <property type="match status" value="1"/>
</dbReference>
<dbReference type="InterPro" id="IPR011006">
    <property type="entry name" value="CheY-like_superfamily"/>
</dbReference>
<keyword evidence="1" id="KW-0597">Phosphoprotein</keyword>
<dbReference type="CDD" id="cd00077">
    <property type="entry name" value="HDc"/>
    <property type="match status" value="1"/>
</dbReference>
<dbReference type="AlphaFoldDB" id="A0A0S4KZA7"/>
<dbReference type="PANTHER" id="PTHR45228">
    <property type="entry name" value="CYCLIC DI-GMP PHOSPHODIESTERASE TM_0186-RELATED"/>
    <property type="match status" value="1"/>
</dbReference>
<evidence type="ECO:0000259" key="2">
    <source>
        <dbReference type="PROSITE" id="PS50110"/>
    </source>
</evidence>
<dbReference type="STRING" id="1715989.NITINOP_2815"/>
<proteinExistence type="predicted"/>
<keyword evidence="5" id="KW-1185">Reference proteome</keyword>
<evidence type="ECO:0000259" key="3">
    <source>
        <dbReference type="PROSITE" id="PS51832"/>
    </source>
</evidence>
<dbReference type="SUPFAM" id="SSF52172">
    <property type="entry name" value="CheY-like"/>
    <property type="match status" value="1"/>
</dbReference>
<feature type="domain" description="Response regulatory" evidence="2">
    <location>
        <begin position="32"/>
        <end position="145"/>
    </location>
</feature>
<dbReference type="Pfam" id="PF00072">
    <property type="entry name" value="Response_reg"/>
    <property type="match status" value="1"/>
</dbReference>
<reference evidence="5" key="1">
    <citation type="submission" date="2015-09" db="EMBL/GenBank/DDBJ databases">
        <authorList>
            <person name="Daims H."/>
        </authorList>
    </citation>
    <scope>NUCLEOTIDE SEQUENCE [LARGE SCALE GENOMIC DNA]</scope>
</reference>
<gene>
    <name evidence="4" type="ORF">NITINOP_2815</name>
</gene>
<dbReference type="NCBIfam" id="TIGR00277">
    <property type="entry name" value="HDIG"/>
    <property type="match status" value="1"/>
</dbReference>
<organism evidence="4 5">
    <name type="scientific">Candidatus Nitrospira inopinata</name>
    <dbReference type="NCBI Taxonomy" id="1715989"/>
    <lineage>
        <taxon>Bacteria</taxon>
        <taxon>Pseudomonadati</taxon>
        <taxon>Nitrospirota</taxon>
        <taxon>Nitrospiria</taxon>
        <taxon>Nitrospirales</taxon>
        <taxon>Nitrospiraceae</taxon>
        <taxon>Nitrospira</taxon>
    </lineage>
</organism>
<evidence type="ECO:0000313" key="4">
    <source>
        <dbReference type="EMBL" id="CUQ67787.1"/>
    </source>
</evidence>
<feature type="domain" description="HD-GYP" evidence="3">
    <location>
        <begin position="195"/>
        <end position="390"/>
    </location>
</feature>
<dbReference type="OrthoDB" id="9764337at2"/>
<dbReference type="PROSITE" id="PS51832">
    <property type="entry name" value="HD_GYP"/>
    <property type="match status" value="1"/>
</dbReference>
<dbReference type="Gene3D" id="3.40.50.2300">
    <property type="match status" value="1"/>
</dbReference>
<evidence type="ECO:0000256" key="1">
    <source>
        <dbReference type="PROSITE-ProRule" id="PRU00169"/>
    </source>
</evidence>
<dbReference type="SMART" id="SM00448">
    <property type="entry name" value="REC"/>
    <property type="match status" value="1"/>
</dbReference>
<dbReference type="EMBL" id="LN885086">
    <property type="protein sequence ID" value="CUQ67787.1"/>
    <property type="molecule type" value="Genomic_DNA"/>
</dbReference>
<dbReference type="InterPro" id="IPR001789">
    <property type="entry name" value="Sig_transdc_resp-reg_receiver"/>
</dbReference>
<dbReference type="InterPro" id="IPR003607">
    <property type="entry name" value="HD/PDEase_dom"/>
</dbReference>
<accession>A0A0S4KZA7</accession>
<evidence type="ECO:0000313" key="5">
    <source>
        <dbReference type="Proteomes" id="UP000066284"/>
    </source>
</evidence>
<feature type="modified residue" description="4-aspartylphosphate" evidence="1">
    <location>
        <position position="80"/>
    </location>
</feature>
<dbReference type="InterPro" id="IPR006675">
    <property type="entry name" value="HDIG_dom"/>
</dbReference>
<name>A0A0S4KZA7_9BACT</name>
<sequence length="409" mass="45074">MKQEFPLPLEKTGAPLTANHTVLSGNGHKKPTILVVDDEPGPREALKIILHSFFNVCMAETAAAAMRVLHTQPIDLVALDQKLPDRSGIDLLQDIKRTHAEVEAIIITGYGSLKSALTAIHHGAAGYLLKPFNTNELLALVNQTLEKKRRLDFIRAFLRSSPELWGSEEETARAWQALKNDYHALAARSHEDIPSHPDMPDCLPLLSDIIEATDRRLWSHSCRVSFYAGLIGTRLNLTGRDQRSLTIGAFLHDLGKTCPTLRGSPEEQNPPACTMKTEKQHPLIGASVIHSLELPAEVSQIILYHHERWDGLGYPHGLKGEGIPYFARIVSVSEAFDYMTVEAPDRSHLTIEEAARGISRESGSFFDPSLVDLFVEVLARHRASLPPLAVTPVAVPGNLPTIPASLITR</sequence>
<dbReference type="Proteomes" id="UP000066284">
    <property type="component" value="Chromosome 1"/>
</dbReference>
<dbReference type="InterPro" id="IPR052020">
    <property type="entry name" value="Cyclic_di-GMP/3'3'-cGAMP_PDE"/>
</dbReference>
<dbReference type="SUPFAM" id="SSF109604">
    <property type="entry name" value="HD-domain/PDEase-like"/>
    <property type="match status" value="1"/>
</dbReference>
<dbReference type="GO" id="GO:0000160">
    <property type="term" value="P:phosphorelay signal transduction system"/>
    <property type="evidence" value="ECO:0007669"/>
    <property type="project" value="InterPro"/>
</dbReference>
<dbReference type="SMART" id="SM00471">
    <property type="entry name" value="HDc"/>
    <property type="match status" value="1"/>
</dbReference>
<dbReference type="RefSeq" id="WP_062486665.1">
    <property type="nucleotide sequence ID" value="NZ_LN885086.1"/>
</dbReference>
<dbReference type="Gene3D" id="1.10.3210.10">
    <property type="entry name" value="Hypothetical protein af1432"/>
    <property type="match status" value="1"/>
</dbReference>
<dbReference type="Pfam" id="PF13487">
    <property type="entry name" value="HD_5"/>
    <property type="match status" value="1"/>
</dbReference>
<protein>
    <submittedName>
        <fullName evidence="4">Putative Response regulator with HD domain</fullName>
    </submittedName>
</protein>